<keyword evidence="4" id="KW-1185">Reference proteome</keyword>
<name>A0ABN8HG08_9BACT</name>
<feature type="transmembrane region" description="Helical" evidence="2">
    <location>
        <begin position="6"/>
        <end position="24"/>
    </location>
</feature>
<reference evidence="3 4" key="1">
    <citation type="submission" date="2022-03" db="EMBL/GenBank/DDBJ databases">
        <authorList>
            <person name="Koch H."/>
        </authorList>
    </citation>
    <scope>NUCLEOTIDE SEQUENCE [LARGE SCALE GENOMIC DNA]</scope>
    <source>
        <strain evidence="3 4">G1</strain>
    </source>
</reference>
<accession>A0ABN8HG08</accession>
<evidence type="ECO:0000313" key="3">
    <source>
        <dbReference type="EMBL" id="CAH2031745.1"/>
    </source>
</evidence>
<proteinExistence type="predicted"/>
<keyword evidence="2" id="KW-1133">Transmembrane helix</keyword>
<evidence type="ECO:0000313" key="4">
    <source>
        <dbReference type="Proteomes" id="UP001295463"/>
    </source>
</evidence>
<protein>
    <recommendedName>
        <fullName evidence="5">CcoQ/FixQ family Cbb3-type cytochrome c oxidase assembly chaperone</fullName>
    </recommendedName>
</protein>
<sequence>MMLASIYYLGVTLLLFAIFAWIVARTYSSRNRERGELPKYRMLDEDEPAATATHDMPASHHR</sequence>
<dbReference type="Proteomes" id="UP001295463">
    <property type="component" value="Chromosome"/>
</dbReference>
<keyword evidence="2" id="KW-0472">Membrane</keyword>
<evidence type="ECO:0000256" key="1">
    <source>
        <dbReference type="SAM" id="MobiDB-lite"/>
    </source>
</evidence>
<evidence type="ECO:0000256" key="2">
    <source>
        <dbReference type="SAM" id="Phobius"/>
    </source>
</evidence>
<keyword evidence="2" id="KW-0812">Transmembrane</keyword>
<dbReference type="EMBL" id="OW150024">
    <property type="protein sequence ID" value="CAH2031745.1"/>
    <property type="molecule type" value="Genomic_DNA"/>
</dbReference>
<organism evidence="3 4">
    <name type="scientific">Trichlorobacter ammonificans</name>
    <dbReference type="NCBI Taxonomy" id="2916410"/>
    <lineage>
        <taxon>Bacteria</taxon>
        <taxon>Pseudomonadati</taxon>
        <taxon>Thermodesulfobacteriota</taxon>
        <taxon>Desulfuromonadia</taxon>
        <taxon>Geobacterales</taxon>
        <taxon>Geobacteraceae</taxon>
        <taxon>Trichlorobacter</taxon>
    </lineage>
</organism>
<dbReference type="RefSeq" id="WP_305732545.1">
    <property type="nucleotide sequence ID" value="NZ_OW150024.1"/>
</dbReference>
<gene>
    <name evidence="3" type="ORF">GEAMG1_1911</name>
</gene>
<feature type="region of interest" description="Disordered" evidence="1">
    <location>
        <begin position="38"/>
        <end position="62"/>
    </location>
</feature>
<evidence type="ECO:0008006" key="5">
    <source>
        <dbReference type="Google" id="ProtNLM"/>
    </source>
</evidence>